<gene>
    <name evidence="2" type="ORF">VE97_C0019G0001</name>
</gene>
<evidence type="ECO:0000313" key="3">
    <source>
        <dbReference type="Proteomes" id="UP000033958"/>
    </source>
</evidence>
<proteinExistence type="predicted"/>
<organism evidence="2 3">
    <name type="scientific">candidate division Kazan bacterium GW2011_GWB1_45_10</name>
    <dbReference type="NCBI Taxonomy" id="1620411"/>
    <lineage>
        <taxon>Bacteria</taxon>
        <taxon>Bacteria division Kazan-3B-28</taxon>
    </lineage>
</organism>
<comment type="caution">
    <text evidence="2">The sequence shown here is derived from an EMBL/GenBank/DDBJ whole genome shotgun (WGS) entry which is preliminary data.</text>
</comment>
<accession>A0A0G1KT53</accession>
<feature type="compositionally biased region" description="Low complexity" evidence="1">
    <location>
        <begin position="48"/>
        <end position="59"/>
    </location>
</feature>
<dbReference type="Proteomes" id="UP000033958">
    <property type="component" value="Unassembled WGS sequence"/>
</dbReference>
<dbReference type="EMBL" id="LCJZ01000019">
    <property type="protein sequence ID" value="KKT86748.1"/>
    <property type="molecule type" value="Genomic_DNA"/>
</dbReference>
<evidence type="ECO:0000313" key="2">
    <source>
        <dbReference type="EMBL" id="KKT86748.1"/>
    </source>
</evidence>
<protein>
    <submittedName>
        <fullName evidence="2">Uncharacterized protein</fullName>
    </submittedName>
</protein>
<dbReference type="AlphaFoldDB" id="A0A0G1KT53"/>
<feature type="region of interest" description="Disordered" evidence="1">
    <location>
        <begin position="46"/>
        <end position="68"/>
    </location>
</feature>
<sequence length="148" mass="16990">MKESPEEPLFCDGINCGKDITYADDVVYSHTGGVYCSDDCKDNTEPMGAPTTGRAANTRGGRRQSRRGADIRWEVTQSAMITEYELRQMDEAQILSLRNWLKCYVKKDQHNLIDHADIRRLSIFERQVRAHIEKIKQRRALKDSIKTG</sequence>
<evidence type="ECO:0000256" key="1">
    <source>
        <dbReference type="SAM" id="MobiDB-lite"/>
    </source>
</evidence>
<name>A0A0G1KT53_UNCK3</name>
<reference evidence="2 3" key="1">
    <citation type="journal article" date="2015" name="Nature">
        <title>rRNA introns, odd ribosomes, and small enigmatic genomes across a large radiation of phyla.</title>
        <authorList>
            <person name="Brown C.T."/>
            <person name="Hug L.A."/>
            <person name="Thomas B.C."/>
            <person name="Sharon I."/>
            <person name="Castelle C.J."/>
            <person name="Singh A."/>
            <person name="Wilkins M.J."/>
            <person name="Williams K.H."/>
            <person name="Banfield J.F."/>
        </authorList>
    </citation>
    <scope>NUCLEOTIDE SEQUENCE [LARGE SCALE GENOMIC DNA]</scope>
</reference>